<dbReference type="SUPFAM" id="SSF51735">
    <property type="entry name" value="NAD(P)-binding Rossmann-fold domains"/>
    <property type="match status" value="1"/>
</dbReference>
<feature type="region of interest" description="Disordered" evidence="18">
    <location>
        <begin position="916"/>
        <end position="941"/>
    </location>
</feature>
<evidence type="ECO:0000256" key="17">
    <source>
        <dbReference type="PROSITE-ProRule" id="PRU00192"/>
    </source>
</evidence>
<dbReference type="SMART" id="SM00326">
    <property type="entry name" value="SH3"/>
    <property type="match status" value="3"/>
</dbReference>
<evidence type="ECO:0000256" key="18">
    <source>
        <dbReference type="SAM" id="MobiDB-lite"/>
    </source>
</evidence>
<feature type="region of interest" description="Disordered" evidence="18">
    <location>
        <begin position="1517"/>
        <end position="1562"/>
    </location>
</feature>
<dbReference type="GO" id="GO:0003779">
    <property type="term" value="F:actin binding"/>
    <property type="evidence" value="ECO:0007669"/>
    <property type="project" value="UniProtKB-KW"/>
</dbReference>
<evidence type="ECO:0000256" key="2">
    <source>
        <dbReference type="ARBA" id="ARBA00004134"/>
    </source>
</evidence>
<organism evidence="20 21">
    <name type="scientific">Candida albicans</name>
    <name type="common">Yeast</name>
    <dbReference type="NCBI Taxonomy" id="5476"/>
    <lineage>
        <taxon>Eukaryota</taxon>
        <taxon>Fungi</taxon>
        <taxon>Dikarya</taxon>
        <taxon>Ascomycota</taxon>
        <taxon>Saccharomycotina</taxon>
        <taxon>Pichiomycetes</taxon>
        <taxon>Debaryomycetaceae</taxon>
        <taxon>Candida/Lodderomyces clade</taxon>
        <taxon>Candida</taxon>
    </lineage>
</organism>
<evidence type="ECO:0000256" key="9">
    <source>
        <dbReference type="ARBA" id="ARBA00022553"/>
    </source>
</evidence>
<dbReference type="InterPro" id="IPR013182">
    <property type="entry name" value="DUF1720"/>
</dbReference>
<feature type="region of interest" description="Disordered" evidence="18">
    <location>
        <begin position="1362"/>
        <end position="1472"/>
    </location>
</feature>
<feature type="compositionally biased region" description="Low complexity" evidence="18">
    <location>
        <begin position="925"/>
        <end position="935"/>
    </location>
</feature>
<dbReference type="InterPro" id="IPR007131">
    <property type="entry name" value="SHD1"/>
</dbReference>
<feature type="compositionally biased region" description="Polar residues" evidence="18">
    <location>
        <begin position="1422"/>
        <end position="1440"/>
    </location>
</feature>
<evidence type="ECO:0000256" key="12">
    <source>
        <dbReference type="ARBA" id="ARBA00022753"/>
    </source>
</evidence>
<dbReference type="Gene3D" id="3.40.50.720">
    <property type="entry name" value="NAD(P)-binding Rossmann-like Domain"/>
    <property type="match status" value="2"/>
</dbReference>
<dbReference type="CDD" id="cd11775">
    <property type="entry name" value="SH3_Sla1p_3"/>
    <property type="match status" value="1"/>
</dbReference>
<dbReference type="CDD" id="cd09532">
    <property type="entry name" value="SAM_SLA1_fungal"/>
    <property type="match status" value="1"/>
</dbReference>
<feature type="region of interest" description="Disordered" evidence="18">
    <location>
        <begin position="471"/>
        <end position="572"/>
    </location>
</feature>
<dbReference type="GO" id="GO:0030833">
    <property type="term" value="P:regulation of actin filament polymerization"/>
    <property type="evidence" value="ECO:0007669"/>
    <property type="project" value="TreeGrafter"/>
</dbReference>
<keyword evidence="13" id="KW-0472">Membrane</keyword>
<keyword evidence="15" id="KW-0206">Cytoskeleton</keyword>
<feature type="region of interest" description="Disordered" evidence="18">
    <location>
        <begin position="784"/>
        <end position="843"/>
    </location>
</feature>
<keyword evidence="14" id="KW-0009">Actin-binding</keyword>
<feature type="compositionally biased region" description="Polar residues" evidence="18">
    <location>
        <begin position="1387"/>
        <end position="1416"/>
    </location>
</feature>
<evidence type="ECO:0000256" key="6">
    <source>
        <dbReference type="ARBA" id="ARBA00022443"/>
    </source>
</evidence>
<feature type="domain" description="SH3" evidence="19">
    <location>
        <begin position="716"/>
        <end position="778"/>
    </location>
</feature>
<dbReference type="Gene3D" id="1.10.150.50">
    <property type="entry name" value="Transcription Factor, Ets-1"/>
    <property type="match status" value="1"/>
</dbReference>
<dbReference type="Pfam" id="PF00018">
    <property type="entry name" value="SH3_1"/>
    <property type="match status" value="3"/>
</dbReference>
<dbReference type="EMBL" id="JABWAD010000059">
    <property type="protein sequence ID" value="KAF6064984.1"/>
    <property type="molecule type" value="Genomic_DNA"/>
</dbReference>
<dbReference type="GO" id="GO:0010008">
    <property type="term" value="C:endosome membrane"/>
    <property type="evidence" value="ECO:0007669"/>
    <property type="project" value="UniProtKB-SubCell"/>
</dbReference>
<dbReference type="InterPro" id="IPR036028">
    <property type="entry name" value="SH3-like_dom_sf"/>
</dbReference>
<evidence type="ECO:0000256" key="5">
    <source>
        <dbReference type="ARBA" id="ARBA00020357"/>
    </source>
</evidence>
<dbReference type="Pfam" id="PF24081">
    <property type="entry name" value="PH_SLA1"/>
    <property type="match status" value="1"/>
</dbReference>
<feature type="compositionally biased region" description="Low complexity" evidence="18">
    <location>
        <begin position="1441"/>
        <end position="1472"/>
    </location>
</feature>
<evidence type="ECO:0000256" key="7">
    <source>
        <dbReference type="ARBA" id="ARBA00022475"/>
    </source>
</evidence>
<dbReference type="GO" id="GO:0071554">
    <property type="term" value="P:cell wall organization or biogenesis"/>
    <property type="evidence" value="ECO:0007669"/>
    <property type="project" value="UniProtKB-ARBA"/>
</dbReference>
<dbReference type="FunFam" id="2.30.30.40:FF:000328">
    <property type="entry name" value="Actin cytoskeleton-regulatory complex protein sla1"/>
    <property type="match status" value="1"/>
</dbReference>
<comment type="caution">
    <text evidence="20">The sequence shown here is derived from an EMBL/GenBank/DDBJ whole genome shotgun (WGS) entry which is preliminary data.</text>
</comment>
<dbReference type="InterPro" id="IPR036291">
    <property type="entry name" value="NAD(P)-bd_dom_sf"/>
</dbReference>
<keyword evidence="11" id="KW-0677">Repeat</keyword>
<evidence type="ECO:0000256" key="4">
    <source>
        <dbReference type="ARBA" id="ARBA00007948"/>
    </source>
</evidence>
<feature type="domain" description="SH3" evidence="19">
    <location>
        <begin position="342"/>
        <end position="412"/>
    </location>
</feature>
<dbReference type="SUPFAM" id="SSF52283">
    <property type="entry name" value="Formate/glycerate dehydrogenase catalytic domain-like"/>
    <property type="match status" value="1"/>
</dbReference>
<dbReference type="PANTHER" id="PTHR15735">
    <property type="entry name" value="FCH AND DOUBLE SH3 DOMAINS PROTEIN"/>
    <property type="match status" value="1"/>
</dbReference>
<evidence type="ECO:0000256" key="16">
    <source>
        <dbReference type="ARBA" id="ARBA00070651"/>
    </source>
</evidence>
<dbReference type="GO" id="GO:0016616">
    <property type="term" value="F:oxidoreductase activity, acting on the CH-OH group of donors, NAD or NADP as acceptor"/>
    <property type="evidence" value="ECO:0007669"/>
    <property type="project" value="InterPro"/>
</dbReference>
<evidence type="ECO:0000256" key="14">
    <source>
        <dbReference type="ARBA" id="ARBA00023203"/>
    </source>
</evidence>
<dbReference type="InterPro" id="IPR001452">
    <property type="entry name" value="SH3_domain"/>
</dbReference>
<dbReference type="Pfam" id="PF08226">
    <property type="entry name" value="DUF1720"/>
    <property type="match status" value="1"/>
</dbReference>
<dbReference type="GO" id="GO:0005886">
    <property type="term" value="C:plasma membrane"/>
    <property type="evidence" value="ECO:0007669"/>
    <property type="project" value="UniProtKB-SubCell"/>
</dbReference>
<keyword evidence="6 17" id="KW-0728">SH3 domain</keyword>
<name>A0A8H6F386_CANAX</name>
<keyword evidence="12" id="KW-0967">Endosome</keyword>
<dbReference type="Proteomes" id="UP000536275">
    <property type="component" value="Unassembled WGS sequence"/>
</dbReference>
<feature type="compositionally biased region" description="Polar residues" evidence="18">
    <location>
        <begin position="1166"/>
        <end position="1178"/>
    </location>
</feature>
<keyword evidence="9" id="KW-0597">Phosphoprotein</keyword>
<dbReference type="Pfam" id="PF03983">
    <property type="entry name" value="SHD1"/>
    <property type="match status" value="1"/>
</dbReference>
<dbReference type="GO" id="GO:0030674">
    <property type="term" value="F:protein-macromolecule adaptor activity"/>
    <property type="evidence" value="ECO:0007669"/>
    <property type="project" value="InterPro"/>
</dbReference>
<evidence type="ECO:0000256" key="15">
    <source>
        <dbReference type="ARBA" id="ARBA00023212"/>
    </source>
</evidence>
<dbReference type="GO" id="GO:0030447">
    <property type="term" value="P:filamentous growth"/>
    <property type="evidence" value="ECO:0007669"/>
    <property type="project" value="UniProtKB-ARBA"/>
</dbReference>
<dbReference type="InterPro" id="IPR006140">
    <property type="entry name" value="D-isomer_DH_NAD-bd"/>
</dbReference>
<dbReference type="SUPFAM" id="SSF50044">
    <property type="entry name" value="SH3-domain"/>
    <property type="match status" value="3"/>
</dbReference>
<feature type="region of interest" description="Disordered" evidence="18">
    <location>
        <begin position="1038"/>
        <end position="1057"/>
    </location>
</feature>
<dbReference type="CDD" id="cd11773">
    <property type="entry name" value="SH3_Sla1p_1"/>
    <property type="match status" value="1"/>
</dbReference>
<evidence type="ECO:0000256" key="11">
    <source>
        <dbReference type="ARBA" id="ARBA00022737"/>
    </source>
</evidence>
<dbReference type="Gene3D" id="2.30.30.700">
    <property type="entry name" value="SLA1 homology domain 1"/>
    <property type="match status" value="1"/>
</dbReference>
<evidence type="ECO:0000313" key="20">
    <source>
        <dbReference type="EMBL" id="KAF6064984.1"/>
    </source>
</evidence>
<dbReference type="InterPro" id="IPR013761">
    <property type="entry name" value="SAM/pointed_sf"/>
</dbReference>
<dbReference type="Pfam" id="PF00389">
    <property type="entry name" value="2-Hacid_dh"/>
    <property type="match status" value="1"/>
</dbReference>
<proteinExistence type="inferred from homology"/>
<dbReference type="GO" id="GO:0051287">
    <property type="term" value="F:NAD binding"/>
    <property type="evidence" value="ECO:0007669"/>
    <property type="project" value="InterPro"/>
</dbReference>
<dbReference type="PANTHER" id="PTHR15735:SF19">
    <property type="entry name" value="ACTIN CYTOSKELETON-REGULATORY COMPLEX PROTEIN SLA1"/>
    <property type="match status" value="1"/>
</dbReference>
<keyword evidence="10" id="KW-0254">Endocytosis</keyword>
<evidence type="ECO:0000259" key="19">
    <source>
        <dbReference type="PROSITE" id="PS50002"/>
    </source>
</evidence>
<gene>
    <name evidence="20" type="primary">SLA1</name>
    <name evidence="20" type="ORF">FOB64_004762</name>
</gene>
<protein>
    <recommendedName>
        <fullName evidence="5">Actin cytoskeleton-regulatory complex protein SLA1</fullName>
    </recommendedName>
    <alternativeName>
        <fullName evidence="16">Actin cytoskeleton-regulatory complex protein sla1</fullName>
    </alternativeName>
</protein>
<dbReference type="FunFam" id="2.30.30.700:FF:000001">
    <property type="entry name" value="Actin cytoskeleton-regulatory complex protein SLA1"/>
    <property type="match status" value="1"/>
</dbReference>
<dbReference type="PRINTS" id="PR00452">
    <property type="entry name" value="SH3DOMAIN"/>
</dbReference>
<feature type="compositionally biased region" description="Low complexity" evidence="18">
    <location>
        <begin position="475"/>
        <end position="507"/>
    </location>
</feature>
<keyword evidence="8" id="KW-0963">Cytoplasm</keyword>
<evidence type="ECO:0000256" key="1">
    <source>
        <dbReference type="ARBA" id="ARBA00004125"/>
    </source>
</evidence>
<dbReference type="GO" id="GO:0000147">
    <property type="term" value="P:actin cortical patch assembly"/>
    <property type="evidence" value="ECO:0007669"/>
    <property type="project" value="TreeGrafter"/>
</dbReference>
<dbReference type="Gene3D" id="2.30.30.40">
    <property type="entry name" value="SH3 Domains"/>
    <property type="match status" value="3"/>
</dbReference>
<reference evidence="20 21" key="1">
    <citation type="submission" date="2020-03" db="EMBL/GenBank/DDBJ databases">
        <title>FDA dAtabase for Regulatory Grade micrObial Sequences (FDA-ARGOS): Supporting development and validation of Infectious Disease Dx tests.</title>
        <authorList>
            <person name="Campos J."/>
            <person name="Goldberg B."/>
            <person name="Tallon L."/>
            <person name="Sadzewicz L."/>
            <person name="Vavikolanu K."/>
            <person name="Mehta A."/>
            <person name="Aluvathingal J."/>
            <person name="Nadendla S."/>
            <person name="Nandy P."/>
            <person name="Geyer C."/>
            <person name="Yan Y."/>
            <person name="Sichtig H."/>
        </authorList>
    </citation>
    <scope>NUCLEOTIDE SEQUENCE [LARGE SCALE GENOMIC DNA]</scope>
    <source>
        <strain evidence="20 21">FDAARGOS_656</strain>
    </source>
</reference>
<sequence>MTIKQKVLFLEKPNVDDLKQFEVKFDCIYYTLSTLEQLLIDFRTSLKDIEGIYCGWNGFGVFGGFRGKLLVHAPRHLKIVATCSVGYDAFDIEGLSERNIILTNVPSPFAFEAVADLALYNAITSFRNFKLYAENLNNNQYAHSGISRTSMLHGEFDQSSGKAIVEPVVGHTYGYACCKRDNLSPRGHNAVIVGFGHIGELIGRRLACIGMNIHYVKRTRLSESQEKSLGYEVTYHESLEETKDIADLIIIACPGTPSTRHMINKQLISSMEKPFRIINIGRGFVIDEDALVGGLKSGKILFAGLDVFENEPTIHPDLLGRDDVVLTPHIGSGIAENYRFTAHESVYKALYDYAAQAEEELNIKQNDLLYLLEKSDIDDWWKVKKRVVATGEEIVDEPSGLVPSTYIEEAPVIKTATALYDYDKQTEEELSFNENDKFNVFDLNDPDWILVGDLAKEKFGFVPSNYIQLDSTAEPAQHQQQQPQQVFQPPPQQQQAIPQQQTQIPINNFPPPPTHKDRTPDFPAPPAHRDRSPEHPPPTPEKDYPQGREEEEDEAPPPMPSRPTGSNIVAPEPVVGRSNTYEQEENVEHSEHSYDGEFFTWYIDEVDGRKKRAIKLSIGQGLVIIKPNTTNPKKLRMRSSSSLDNQWRIKDLITFNNEKKHVFLEFKNPAASLELHAGSKDVAEAIMAILGDLKGAEAAHGLREVAKASKASANERNRKIGRLLYDFEVQGDDELDCKEGDEVYIIDQKKSKDWWMVENIATRRQGVVPSTYIEIISTSNLDKLTDGPLRRKSTKSKGRVVETKDKRSSHHRTREERDRIREKDRAQRDKAPTSQTEQDKSMPNFHRVRTWIDSSGTFKVEAEFLGCVEGKIHLHKTNGVKIAVAADKLSVEDLEYVERVTGTSLEQYKEQVMKQQAKRAKSKSKSGATATPSSTNETKYASSATAAINDIAPPKPTRPQTTTQVSNNGAPLYDWFDFFLECGVDIGNCQRYTLNFEREQMDENILEDISPSLLRTLGLREGDIIRVMKYLDAKFDRKKTPEAPQQNGGLFIDKNGNLKNNSSSTEISKVSADALPSPVKTQVTSFTPVNESTQNNNKIEDDAWAMKPAARSSEDLLKPSPQPQTPQYTGALSDLVNIKPVGTSNENKAKTEQIPVEPSAPALQPMKTSNTAATSSIPPQGPGVTPQRTGTLVPVQKTGGLVPVQRTGAGLVPVQTGGYLPAQPTGFVPITAQPTGFIPIQATGILQPQLTFGIVPLQTGTSTFNANNKTAPPRPDTAPPPITTFGQQPTFQPAFVPLQTGLPTQITGGAPPQTSFNQPALVPTQRTGGQITGGFVPQSNFGKQITGGFMDTNTLSFGQQITGNAQQQPPPSTSFGQQITGGLPATSFGQQITGGFPQTSFGQQMTGGAPQTSFGQHITGGNMPNTSFGQPFSQQATSNPFPQMANQFTQQQQYQQQQPVMNQFQQQPQQQQQPFYNQFQSQPNLNQMTNMFQNTSISSPATFNQQIPTTTFGQQPQFEGFGSQPLQSQPTGMGFGNAPLQSQPTGKRANLQAATPDNPFGF</sequence>
<dbReference type="GO" id="GO:0043130">
    <property type="term" value="F:ubiquitin binding"/>
    <property type="evidence" value="ECO:0007669"/>
    <property type="project" value="InterPro"/>
</dbReference>
<feature type="compositionally biased region" description="Polar residues" evidence="18">
    <location>
        <begin position="1362"/>
        <end position="1380"/>
    </location>
</feature>
<dbReference type="InterPro" id="IPR035800">
    <property type="entry name" value="Sla1_SH3_1"/>
</dbReference>
<evidence type="ECO:0000256" key="3">
    <source>
        <dbReference type="ARBA" id="ARBA00004413"/>
    </source>
</evidence>
<dbReference type="GO" id="GO:0042802">
    <property type="term" value="F:identical protein binding"/>
    <property type="evidence" value="ECO:0007669"/>
    <property type="project" value="InterPro"/>
</dbReference>
<keyword evidence="7" id="KW-1003">Cell membrane</keyword>
<dbReference type="Pfam" id="PF02826">
    <property type="entry name" value="2-Hacid_dh_C"/>
    <property type="match status" value="1"/>
</dbReference>
<dbReference type="InterPro" id="IPR056996">
    <property type="entry name" value="PH_SLA1"/>
</dbReference>
<feature type="region of interest" description="Disordered" evidence="18">
    <location>
        <begin position="1109"/>
        <end position="1187"/>
    </location>
</feature>
<evidence type="ECO:0000256" key="8">
    <source>
        <dbReference type="ARBA" id="ARBA00022490"/>
    </source>
</evidence>
<feature type="domain" description="SH3" evidence="19">
    <location>
        <begin position="413"/>
        <end position="472"/>
    </location>
</feature>
<dbReference type="FunFam" id="1.10.150.50:FF:000094">
    <property type="entry name" value="Actin cytoskeleton-regulatory complex protein SLA1"/>
    <property type="match status" value="1"/>
</dbReference>
<dbReference type="PROSITE" id="PS50002">
    <property type="entry name" value="SH3"/>
    <property type="match status" value="3"/>
</dbReference>
<accession>A0A8H6F386</accession>
<feature type="compositionally biased region" description="Basic and acidic residues" evidence="18">
    <location>
        <begin position="813"/>
        <end position="831"/>
    </location>
</feature>
<dbReference type="CDD" id="cd11774">
    <property type="entry name" value="SH3_Sla1p_2"/>
    <property type="match status" value="1"/>
</dbReference>
<evidence type="ECO:0000256" key="13">
    <source>
        <dbReference type="ARBA" id="ARBA00023136"/>
    </source>
</evidence>
<dbReference type="FunFam" id="2.30.30.40:FF:000300">
    <property type="entry name" value="Actin cytoskeleton-regulatory complex protein SLA1"/>
    <property type="match status" value="1"/>
</dbReference>
<evidence type="ECO:0000256" key="10">
    <source>
        <dbReference type="ARBA" id="ARBA00022583"/>
    </source>
</evidence>
<dbReference type="GO" id="GO:0006897">
    <property type="term" value="P:endocytosis"/>
    <property type="evidence" value="ECO:0007669"/>
    <property type="project" value="UniProtKB-KW"/>
</dbReference>
<comment type="similarity">
    <text evidence="4">Belongs to the SLA1 family.</text>
</comment>
<dbReference type="GO" id="GO:0005634">
    <property type="term" value="C:nucleus"/>
    <property type="evidence" value="ECO:0007669"/>
    <property type="project" value="TreeGrafter"/>
</dbReference>
<dbReference type="InterPro" id="IPR035821">
    <property type="entry name" value="Sla1_SH3_3"/>
</dbReference>
<dbReference type="GO" id="GO:0030479">
    <property type="term" value="C:actin cortical patch"/>
    <property type="evidence" value="ECO:0007669"/>
    <property type="project" value="UniProtKB-SubCell"/>
</dbReference>
<feature type="compositionally biased region" description="Basic and acidic residues" evidence="18">
    <location>
        <begin position="527"/>
        <end position="548"/>
    </location>
</feature>
<dbReference type="InterPro" id="IPR006139">
    <property type="entry name" value="D-isomer_2_OHA_DH_cat_dom"/>
</dbReference>
<comment type="subcellular location">
    <subcellularLocation>
        <location evidence="3">Cell membrane</location>
        <topology evidence="3">Peripheral membrane protein</topology>
        <orientation evidence="3">Cytoplasmic side</orientation>
    </subcellularLocation>
    <subcellularLocation>
        <location evidence="2">Cytoplasm</location>
        <location evidence="2">Cytoskeleton</location>
        <location evidence="2">Actin patch</location>
    </subcellularLocation>
    <subcellularLocation>
        <location evidence="1">Endosome membrane</location>
        <topology evidence="1">Peripheral membrane protein</topology>
        <orientation evidence="1">Cytoplasmic side</orientation>
    </subcellularLocation>
</comment>
<evidence type="ECO:0000313" key="21">
    <source>
        <dbReference type="Proteomes" id="UP000536275"/>
    </source>
</evidence>